<dbReference type="RefSeq" id="WP_285020054.1">
    <property type="nucleotide sequence ID" value="NZ_JASOPW010000001.1"/>
</dbReference>
<proteinExistence type="predicted"/>
<organism evidence="1 2">
    <name type="scientific">Lactobacillus paragasseri</name>
    <dbReference type="NCBI Taxonomy" id="2107999"/>
    <lineage>
        <taxon>Bacteria</taxon>
        <taxon>Bacillati</taxon>
        <taxon>Bacillota</taxon>
        <taxon>Bacilli</taxon>
        <taxon>Lactobacillales</taxon>
        <taxon>Lactobacillaceae</taxon>
        <taxon>Lactobacillus</taxon>
    </lineage>
</organism>
<dbReference type="AlphaFoldDB" id="A0ABD4ZIB9"/>
<evidence type="ECO:0000313" key="2">
    <source>
        <dbReference type="Proteomes" id="UP001230232"/>
    </source>
</evidence>
<accession>A0ABD4ZIB9</accession>
<gene>
    <name evidence="1" type="ORF">QP478_01155</name>
</gene>
<dbReference type="Proteomes" id="UP001230232">
    <property type="component" value="Unassembled WGS sequence"/>
</dbReference>
<evidence type="ECO:0000313" key="1">
    <source>
        <dbReference type="EMBL" id="MDK7297815.1"/>
    </source>
</evidence>
<protein>
    <submittedName>
        <fullName evidence="1">Uncharacterized protein</fullName>
    </submittedName>
</protein>
<comment type="caution">
    <text evidence="1">The sequence shown here is derived from an EMBL/GenBank/DDBJ whole genome shotgun (WGS) entry which is preliminary data.</text>
</comment>
<name>A0ABD4ZIB9_9LACO</name>
<reference evidence="1 2" key="1">
    <citation type="submission" date="2023-05" db="EMBL/GenBank/DDBJ databases">
        <title>Cataloging the Phylogenetic Diversity of Human Bladder Bacteria.</title>
        <authorList>
            <person name="Du J."/>
        </authorList>
    </citation>
    <scope>NUCLEOTIDE SEQUENCE [LARGE SCALE GENOMIC DNA]</scope>
    <source>
        <strain evidence="1 2">UMB0725</strain>
    </source>
</reference>
<sequence length="50" mass="5886">MDKYKFLKQIYDKEKVGNASITIIAAVAESYIKNKNRPLGRNDEYYEIRS</sequence>
<dbReference type="EMBL" id="JASOPW010000001">
    <property type="protein sequence ID" value="MDK7297815.1"/>
    <property type="molecule type" value="Genomic_DNA"/>
</dbReference>